<dbReference type="EMBL" id="CAKXAJ010025552">
    <property type="protein sequence ID" value="CAH2240823.1"/>
    <property type="molecule type" value="Genomic_DNA"/>
</dbReference>
<dbReference type="AlphaFoldDB" id="A0A8S4RSK6"/>
<gene>
    <name evidence="1" type="primary">jg13454</name>
    <name evidence="1" type="ORF">PAEG_LOCUS17310</name>
</gene>
<protein>
    <submittedName>
        <fullName evidence="1">Jg13454 protein</fullName>
    </submittedName>
</protein>
<organism evidence="1 2">
    <name type="scientific">Pararge aegeria aegeria</name>
    <dbReference type="NCBI Taxonomy" id="348720"/>
    <lineage>
        <taxon>Eukaryota</taxon>
        <taxon>Metazoa</taxon>
        <taxon>Ecdysozoa</taxon>
        <taxon>Arthropoda</taxon>
        <taxon>Hexapoda</taxon>
        <taxon>Insecta</taxon>
        <taxon>Pterygota</taxon>
        <taxon>Neoptera</taxon>
        <taxon>Endopterygota</taxon>
        <taxon>Lepidoptera</taxon>
        <taxon>Glossata</taxon>
        <taxon>Ditrysia</taxon>
        <taxon>Papilionoidea</taxon>
        <taxon>Nymphalidae</taxon>
        <taxon>Satyrinae</taxon>
        <taxon>Satyrini</taxon>
        <taxon>Parargina</taxon>
        <taxon>Pararge</taxon>
    </lineage>
</organism>
<comment type="caution">
    <text evidence="1">The sequence shown here is derived from an EMBL/GenBank/DDBJ whole genome shotgun (WGS) entry which is preliminary data.</text>
</comment>
<dbReference type="Proteomes" id="UP000838756">
    <property type="component" value="Unassembled WGS sequence"/>
</dbReference>
<sequence>MSYRSEPWSLTMGLIKRKHGEVDRWITQALSGHGVFNTYLFAIGKAPREEFYFCGEEDTPRHAIFECPACTDLRSVAQGASSNVDSQSLIARMLSSEEEWQKYAQMLRSIMESSPVRGTRKR</sequence>
<proteinExistence type="predicted"/>
<dbReference type="OrthoDB" id="7466649at2759"/>
<name>A0A8S4RSK6_9NEOP</name>
<reference evidence="1" key="1">
    <citation type="submission" date="2022-03" db="EMBL/GenBank/DDBJ databases">
        <authorList>
            <person name="Lindestad O."/>
        </authorList>
    </citation>
    <scope>NUCLEOTIDE SEQUENCE</scope>
</reference>
<evidence type="ECO:0000313" key="1">
    <source>
        <dbReference type="EMBL" id="CAH2240823.1"/>
    </source>
</evidence>
<keyword evidence="2" id="KW-1185">Reference proteome</keyword>
<accession>A0A8S4RSK6</accession>
<evidence type="ECO:0000313" key="2">
    <source>
        <dbReference type="Proteomes" id="UP000838756"/>
    </source>
</evidence>